<evidence type="ECO:0000313" key="1">
    <source>
        <dbReference type="EMBL" id="OPA77320.1"/>
    </source>
</evidence>
<dbReference type="AlphaFoldDB" id="A0AAX0L9J9"/>
<organism evidence="1 2">
    <name type="scientific">Campylobacter pinnipediorum subsp. pinnipediorum</name>
    <dbReference type="NCBI Taxonomy" id="1660067"/>
    <lineage>
        <taxon>Bacteria</taxon>
        <taxon>Pseudomonadati</taxon>
        <taxon>Campylobacterota</taxon>
        <taxon>Epsilonproteobacteria</taxon>
        <taxon>Campylobacterales</taxon>
        <taxon>Campylobacteraceae</taxon>
        <taxon>Campylobacter</taxon>
    </lineage>
</organism>
<dbReference type="EMBL" id="MCRK01000036">
    <property type="protein sequence ID" value="OPA77320.1"/>
    <property type="molecule type" value="Genomic_DNA"/>
</dbReference>
<dbReference type="RefSeq" id="WP_069632003.1">
    <property type="nucleotide sequence ID" value="NZ_CP012546.1"/>
</dbReference>
<proteinExistence type="predicted"/>
<sequence>MKELLKDDKLFEIIKSNYGNIAQFISISPKNIEKPKLVVINNLNSYESLNTKSLIMKLIDSSRSGMVNIRSFSKVSAKGHKLHYGKEKKDIEEILQIIKANASNNMYSIINENIDIKDGGVSGVVLGNIIEFSPDDTPKCVEKDGICKFGKELGYMLLKKVYGFVPNINFTKDYRVEFSIHPNKEGVNKEHTILWEYEKFENYNYNEKISWPNNFSKFLGDKVFGLLIADCLGFNIPYTTVISRRVAPFTFGKHTGSSEKWFRTCPLVKEPGKYITKDSWLDPFDTIASEEKKGNQKMNLASVISQESVEAKFSGASIVSKNFKDDIIEGVIGKGDSFMVGLEPSQKLPKNILNKILEVHNKLRSHMDILGNKLSIEWVCDGKKVWVVQLNQLKNDSTITSQHTIVDKHASSFIKFNTDEGLDALRLLINEIKNTDVGIELVGNIGITSHFGDILRQNNISSYISN</sequence>
<reference evidence="1 2" key="1">
    <citation type="submission" date="2016-08" db="EMBL/GenBank/DDBJ databases">
        <title>Campylobacter species from sea mammals.</title>
        <authorList>
            <person name="Gilbert M.J."/>
            <person name="Byrne B.A."/>
            <person name="Zomer A.L."/>
            <person name="Wagenaar J.A."/>
        </authorList>
    </citation>
    <scope>NUCLEOTIDE SEQUENCE [LARGE SCALE GENOMIC DNA]</scope>
    <source>
        <strain evidence="1 2">1105248</strain>
    </source>
</reference>
<protein>
    <submittedName>
        <fullName evidence="1">Uncharacterized protein</fullName>
    </submittedName>
</protein>
<evidence type="ECO:0000313" key="2">
    <source>
        <dbReference type="Proteomes" id="UP000189728"/>
    </source>
</evidence>
<accession>A0AAX0L9J9</accession>
<name>A0AAX0L9J9_9BACT</name>
<dbReference type="Proteomes" id="UP000189728">
    <property type="component" value="Unassembled WGS sequence"/>
</dbReference>
<gene>
    <name evidence="1" type="ORF">BFG04_04285</name>
</gene>
<comment type="caution">
    <text evidence="1">The sequence shown here is derived from an EMBL/GenBank/DDBJ whole genome shotgun (WGS) entry which is preliminary data.</text>
</comment>